<dbReference type="GeneID" id="68839723"/>
<dbReference type="PANTHER" id="PTHR35531:SF1">
    <property type="entry name" value="INNER MEMBRANE PROTEIN YBCI-RELATED"/>
    <property type="match status" value="1"/>
</dbReference>
<dbReference type="EMBL" id="CP017707">
    <property type="protein sequence ID" value="AOZ48635.1"/>
    <property type="molecule type" value="Genomic_DNA"/>
</dbReference>
<dbReference type="InterPro" id="IPR007404">
    <property type="entry name" value="YdjM-like"/>
</dbReference>
<name>A0A1D9LBM2_9NEIS</name>
<evidence type="ECO:0000313" key="2">
    <source>
        <dbReference type="Proteomes" id="UP000178776"/>
    </source>
</evidence>
<dbReference type="RefSeq" id="WP_046156341.1">
    <property type="nucleotide sequence ID" value="NZ_CP017707.1"/>
</dbReference>
<accession>A0A1D9LBM2</accession>
<protein>
    <submittedName>
        <fullName evidence="1">Uncharacterized protein</fullName>
    </submittedName>
</protein>
<dbReference type="STRING" id="1108595.BKX93_00595"/>
<dbReference type="AlphaFoldDB" id="A0A1D9LBM2"/>
<evidence type="ECO:0000313" key="1">
    <source>
        <dbReference type="EMBL" id="AOZ48635.1"/>
    </source>
</evidence>
<dbReference type="Proteomes" id="UP000178776">
    <property type="component" value="Chromosome"/>
</dbReference>
<reference evidence="1 2" key="1">
    <citation type="submission" date="2016-10" db="EMBL/GenBank/DDBJ databases">
        <title>Chromobacterium muskegensis sp. nov., an insecticidal bacterium isolated from Sphagnum bogs.</title>
        <authorList>
            <person name="Sparks M.E."/>
            <person name="Blackburn M.B."/>
            <person name="Gundersen-Rindal D.E."/>
            <person name="Mitchell A."/>
            <person name="Farrar R."/>
            <person name="Kuhar D."/>
        </authorList>
    </citation>
    <scope>NUCLEOTIDE SEQUENCE [LARGE SCALE GENOMIC DNA]</scope>
    <source>
        <strain evidence="1 2">21-1</strain>
    </source>
</reference>
<organism evidence="1 2">
    <name type="scientific">Chromobacterium vaccinii</name>
    <dbReference type="NCBI Taxonomy" id="1108595"/>
    <lineage>
        <taxon>Bacteria</taxon>
        <taxon>Pseudomonadati</taxon>
        <taxon>Pseudomonadota</taxon>
        <taxon>Betaproteobacteria</taxon>
        <taxon>Neisseriales</taxon>
        <taxon>Chromobacteriaceae</taxon>
        <taxon>Chromobacterium</taxon>
    </lineage>
</organism>
<dbReference type="PANTHER" id="PTHR35531">
    <property type="entry name" value="INNER MEMBRANE PROTEIN YBCI-RELATED"/>
    <property type="match status" value="1"/>
</dbReference>
<gene>
    <name evidence="1" type="ORF">BKX93_00595</name>
</gene>
<proteinExistence type="predicted"/>
<dbReference type="KEGG" id="cvc:BKX93_00595"/>
<sequence>MPTVVTHALAGATLVALASRKPVSTPGMLPWLALCGAAAMLPDLDVVTFKLGIPYASPWGHRGFSHSLAAAAVCAGLLAWLCRPFWLRVGLSAASAALLLFLSVASHAALDMICDASFGPALFMPWSDHRYLSGWKPIEGAPIGLKRWFGPKGERVVQTEFVYVWLPCMALWAGRWLSLRHAGEARA</sequence>
<dbReference type="Pfam" id="PF04307">
    <property type="entry name" value="YdjM"/>
    <property type="match status" value="1"/>
</dbReference>